<dbReference type="Proteomes" id="UP000298545">
    <property type="component" value="Chromosome circular"/>
</dbReference>
<dbReference type="Proteomes" id="UP000298664">
    <property type="component" value="Chromosome Circular"/>
</dbReference>
<dbReference type="InterPro" id="IPR011051">
    <property type="entry name" value="RmlC_Cupin_sf"/>
</dbReference>
<dbReference type="Gene3D" id="2.60.120.10">
    <property type="entry name" value="Jelly Rolls"/>
    <property type="match status" value="1"/>
</dbReference>
<dbReference type="EMBL" id="CP124733">
    <property type="protein sequence ID" value="WHA41005.1"/>
    <property type="molecule type" value="Genomic_DNA"/>
</dbReference>
<evidence type="ECO:0000313" key="1">
    <source>
        <dbReference type="EMBL" id="QCI98902.1"/>
    </source>
</evidence>
<keyword evidence="5" id="KW-1185">Reference proteome</keyword>
<reference evidence="2 5" key="2">
    <citation type="submission" date="2021-03" db="EMBL/GenBank/DDBJ databases">
        <title>Rapid diversification of plasmids in a genus of pathogenic and nitrogen fixing bacteria.</title>
        <authorList>
            <person name="Weisberg A.J."/>
            <person name="Miller M."/>
            <person name="Ream W."/>
            <person name="Grunwald N.J."/>
            <person name="Chang J.H."/>
        </authorList>
    </citation>
    <scope>NUCLEOTIDE SEQUENCE [LARGE SCALE GENOMIC DNA]</scope>
    <source>
        <strain evidence="2 5">AF3.44</strain>
    </source>
</reference>
<dbReference type="RefSeq" id="WP_037171134.1">
    <property type="nucleotide sequence ID" value="NZ_CP039691.1"/>
</dbReference>
<reference evidence="3" key="3">
    <citation type="submission" date="2023-05" db="EMBL/GenBank/DDBJ databases">
        <title>Complete genome sequence of Agrobacterium larrymoorei CFBP5477.</title>
        <authorList>
            <person name="Yen H.-C."/>
            <person name="Chou L."/>
            <person name="Lin Y.-C."/>
            <person name="Lai E.-M."/>
            <person name="Kuo C.-H."/>
        </authorList>
    </citation>
    <scope>NUCLEOTIDE SEQUENCE</scope>
    <source>
        <strain evidence="3">CFBP5477</strain>
    </source>
</reference>
<accession>A0A4D7DXJ0</accession>
<evidence type="ECO:0000313" key="4">
    <source>
        <dbReference type="Proteomes" id="UP000298545"/>
    </source>
</evidence>
<dbReference type="STRING" id="1367849.GCA_000518585_03351"/>
<organism evidence="1 4">
    <name type="scientific">Agrobacterium larrymoorei</name>
    <dbReference type="NCBI Taxonomy" id="160699"/>
    <lineage>
        <taxon>Bacteria</taxon>
        <taxon>Pseudomonadati</taxon>
        <taxon>Pseudomonadota</taxon>
        <taxon>Alphaproteobacteria</taxon>
        <taxon>Hyphomicrobiales</taxon>
        <taxon>Rhizobiaceae</taxon>
        <taxon>Rhizobium/Agrobacterium group</taxon>
        <taxon>Agrobacterium</taxon>
    </lineage>
</organism>
<dbReference type="OrthoDB" id="6555763at2"/>
<evidence type="ECO:0000313" key="2">
    <source>
        <dbReference type="EMBL" id="QYA08209.1"/>
    </source>
</evidence>
<sequence length="108" mass="11911">MPDQSLTLKDMIGGWFIGDFEPSVIKTDAFEVGVKSYSAGDRDPAHYHKIAREITLVISGKVRMLDKDWEQGSIIDIEPGVVNAFEALTDATLAVVKVPSARDDKYLV</sequence>
<name>A0A4D7DXJ0_9HYPH</name>
<dbReference type="SUPFAM" id="SSF51182">
    <property type="entry name" value="RmlC-like cupins"/>
    <property type="match status" value="1"/>
</dbReference>
<dbReference type="EMBL" id="CP072167">
    <property type="protein sequence ID" value="QYA08209.1"/>
    <property type="molecule type" value="Genomic_DNA"/>
</dbReference>
<protein>
    <recommendedName>
        <fullName evidence="6">Cupin domain-containing protein</fullName>
    </recommendedName>
</protein>
<dbReference type="CDD" id="cd02208">
    <property type="entry name" value="cupin_RmlC-like"/>
    <property type="match status" value="1"/>
</dbReference>
<evidence type="ECO:0000313" key="5">
    <source>
        <dbReference type="Proteomes" id="UP000826513"/>
    </source>
</evidence>
<dbReference type="EMBL" id="CP039691">
    <property type="protein sequence ID" value="QCI98902.1"/>
    <property type="molecule type" value="Genomic_DNA"/>
</dbReference>
<gene>
    <name evidence="1" type="ORF">CFBP5473_13960</name>
    <name evidence="3" type="ORF">CFBP5477_014555</name>
    <name evidence="2" type="ORF">J5285_05775</name>
</gene>
<proteinExistence type="predicted"/>
<dbReference type="Proteomes" id="UP000826513">
    <property type="component" value="Chromosome 1"/>
</dbReference>
<evidence type="ECO:0008006" key="6">
    <source>
        <dbReference type="Google" id="ProtNLM"/>
    </source>
</evidence>
<dbReference type="AlphaFoldDB" id="A0A4D7DXJ0"/>
<dbReference type="InterPro" id="IPR014710">
    <property type="entry name" value="RmlC-like_jellyroll"/>
</dbReference>
<evidence type="ECO:0000313" key="3">
    <source>
        <dbReference type="EMBL" id="WHA41005.1"/>
    </source>
</evidence>
<dbReference type="KEGG" id="alf:CFBP5473_13960"/>
<reference evidence="1 4" key="1">
    <citation type="submission" date="2019-04" db="EMBL/GenBank/DDBJ databases">
        <title>Complete genome sequence of Agrobacterium larrymoorei CFBP5473.</title>
        <authorList>
            <person name="Haryono M."/>
            <person name="Chou L."/>
            <person name="Lin Y.-C."/>
            <person name="Lai E.-M."/>
            <person name="Kuo C.-H."/>
        </authorList>
    </citation>
    <scope>NUCLEOTIDE SEQUENCE [LARGE SCALE GENOMIC DNA]</scope>
    <source>
        <strain evidence="1 4">CFBP5473</strain>
    </source>
</reference>